<reference evidence="1" key="1">
    <citation type="submission" date="2021-12" db="EMBL/GenBank/DDBJ databases">
        <authorList>
            <person name="Zaccaron A."/>
            <person name="Stergiopoulos I."/>
        </authorList>
    </citation>
    <scope>NUCLEOTIDE SEQUENCE</scope>
    <source>
        <strain evidence="1">Race5_Kim</strain>
    </source>
</reference>
<dbReference type="KEGG" id="ffu:CLAFUR5_09870"/>
<protein>
    <submittedName>
        <fullName evidence="1">Uncharacterized protein</fullName>
    </submittedName>
</protein>
<proteinExistence type="predicted"/>
<keyword evidence="2" id="KW-1185">Reference proteome</keyword>
<sequence length="252" mass="28052">MVKSAVEVEGAEVVKRLGDKQIEVDRLREELEMVKSQLPTKLDGSKKKKKLKLVSEEAFDDLKMQVGGLASEHKKLQQENASSKADIASARAREAVATQNHHSIQFQVNALSRTIGSISPPDTVVTRLSTLESDVQSLQSIPPADLQAGLLASKVTNLEADTREHKSQHSELRTKVTKVERKVHSLNAETTDWTETLVWVKNFNLWVMGQLDLIGDPRTIFPGVAWKEKAQKEKSEEICGCKLPGPLEKKKQ</sequence>
<gene>
    <name evidence="1" type="ORF">CLAFUR5_09870</name>
</gene>
<dbReference type="Proteomes" id="UP000756132">
    <property type="component" value="Chromosome 7"/>
</dbReference>
<dbReference type="GeneID" id="71989748"/>
<reference evidence="1" key="2">
    <citation type="journal article" date="2022" name="Microb. Genom.">
        <title>A chromosome-scale genome assembly of the tomato pathogen Cladosporium fulvum reveals a compartmentalized genome architecture and the presence of a dispensable chromosome.</title>
        <authorList>
            <person name="Zaccaron A.Z."/>
            <person name="Chen L.H."/>
            <person name="Samaras A."/>
            <person name="Stergiopoulos I."/>
        </authorList>
    </citation>
    <scope>NUCLEOTIDE SEQUENCE</scope>
    <source>
        <strain evidence="1">Race5_Kim</strain>
    </source>
</reference>
<name>A0A9Q8PD72_PASFU</name>
<dbReference type="EMBL" id="CP090169">
    <property type="protein sequence ID" value="UJO20281.1"/>
    <property type="molecule type" value="Genomic_DNA"/>
</dbReference>
<evidence type="ECO:0000313" key="1">
    <source>
        <dbReference type="EMBL" id="UJO20281.1"/>
    </source>
</evidence>
<dbReference type="RefSeq" id="XP_047764647.1">
    <property type="nucleotide sequence ID" value="XM_047909018.1"/>
</dbReference>
<evidence type="ECO:0000313" key="2">
    <source>
        <dbReference type="Proteomes" id="UP000756132"/>
    </source>
</evidence>
<accession>A0A9Q8PD72</accession>
<organism evidence="1 2">
    <name type="scientific">Passalora fulva</name>
    <name type="common">Tomato leaf mold</name>
    <name type="synonym">Cladosporium fulvum</name>
    <dbReference type="NCBI Taxonomy" id="5499"/>
    <lineage>
        <taxon>Eukaryota</taxon>
        <taxon>Fungi</taxon>
        <taxon>Dikarya</taxon>
        <taxon>Ascomycota</taxon>
        <taxon>Pezizomycotina</taxon>
        <taxon>Dothideomycetes</taxon>
        <taxon>Dothideomycetidae</taxon>
        <taxon>Mycosphaerellales</taxon>
        <taxon>Mycosphaerellaceae</taxon>
        <taxon>Fulvia</taxon>
    </lineage>
</organism>
<dbReference type="AlphaFoldDB" id="A0A9Q8PD72"/>